<evidence type="ECO:0000313" key="3">
    <source>
        <dbReference type="EMBL" id="AJK50311.1"/>
    </source>
</evidence>
<organism evidence="3 4">
    <name type="scientific">Burkholderia plantarii</name>
    <dbReference type="NCBI Taxonomy" id="41899"/>
    <lineage>
        <taxon>Bacteria</taxon>
        <taxon>Pseudomonadati</taxon>
        <taxon>Pseudomonadota</taxon>
        <taxon>Betaproteobacteria</taxon>
        <taxon>Burkholderiales</taxon>
        <taxon>Burkholderiaceae</taxon>
        <taxon>Burkholderia</taxon>
    </lineage>
</organism>
<evidence type="ECO:0000259" key="2">
    <source>
        <dbReference type="Pfam" id="PF12625"/>
    </source>
</evidence>
<name>A0A0B6SDL2_BURPL</name>
<reference evidence="4" key="1">
    <citation type="submission" date="2011-03" db="EMBL/GenBank/DDBJ databases">
        <authorList>
            <person name="Voget S."/>
            <person name="Streit W.R."/>
            <person name="Jaeger K.E."/>
            <person name="Daniel R."/>
        </authorList>
    </citation>
    <scope>NUCLEOTIDE SEQUENCE [LARGE SCALE GENOMIC DNA]</scope>
    <source>
        <strain evidence="4">PG1</strain>
    </source>
</reference>
<evidence type="ECO:0000256" key="1">
    <source>
        <dbReference type="ARBA" id="ARBA00023125"/>
    </source>
</evidence>
<dbReference type="EMBL" id="CP002581">
    <property type="protein sequence ID" value="AJK50311.1"/>
    <property type="molecule type" value="Genomic_DNA"/>
</dbReference>
<dbReference type="KEGG" id="bpla:bpln_2g22760"/>
<sequence length="344" mass="38328">MTRRPTLGADLASVRPAPLHTAIIAIRLLQKRGVPVSDLIAESGITESDLSRPDMIISHEQEMIVFANAQRLTGTEITGALIGKAIPITAYGVRGHAMLVAPTLRAAMSLGFSYPLLAISYFKISFHEIGSDAVFLLDGYAYRQDLRVFSSLMCLAAVQREILDSTRAPVEFIRAEFDFPQPDDHEELTRILGCPIVFNAQSTSLSIPKHYLDTELPFHHEIEFEIARGECARQEPMMATWQPEHIVTRALQTLHRLDGRLDAHGLAAELNMSLRSMQRELGHAGLSFRTLLDQVRLARALDPLFQSGKFGPEAHSKMFGYSTKFAFERAKDRWTAKSKSKISG</sequence>
<dbReference type="HOGENOM" id="CLU_047522_3_2_4"/>
<dbReference type="GO" id="GO:0003700">
    <property type="term" value="F:DNA-binding transcription factor activity"/>
    <property type="evidence" value="ECO:0007669"/>
    <property type="project" value="TreeGrafter"/>
</dbReference>
<gene>
    <name evidence="3" type="ORF">BGL_2c22520</name>
</gene>
<feature type="domain" description="HTH-type transcriptional regulator AraC-type N-terminal" evidence="2">
    <location>
        <begin position="33"/>
        <end position="215"/>
    </location>
</feature>
<dbReference type="PANTHER" id="PTHR47894:SF1">
    <property type="entry name" value="HTH-TYPE TRANSCRIPTIONAL REGULATOR VQSM"/>
    <property type="match status" value="1"/>
</dbReference>
<protein>
    <recommendedName>
        <fullName evidence="2">HTH-type transcriptional regulator AraC-type N-terminal domain-containing protein</fullName>
    </recommendedName>
</protein>
<accession>A0A0B6SDL2</accession>
<dbReference type="GO" id="GO:0000976">
    <property type="term" value="F:transcription cis-regulatory region binding"/>
    <property type="evidence" value="ECO:0007669"/>
    <property type="project" value="TreeGrafter"/>
</dbReference>
<proteinExistence type="predicted"/>
<dbReference type="GO" id="GO:0005829">
    <property type="term" value="C:cytosol"/>
    <property type="evidence" value="ECO:0007669"/>
    <property type="project" value="TreeGrafter"/>
</dbReference>
<evidence type="ECO:0000313" key="4">
    <source>
        <dbReference type="Proteomes" id="UP000031838"/>
    </source>
</evidence>
<keyword evidence="1" id="KW-0238">DNA-binding</keyword>
<dbReference type="KEGG" id="bgp:BGL_2c22520"/>
<dbReference type="PANTHER" id="PTHR47894">
    <property type="entry name" value="HTH-TYPE TRANSCRIPTIONAL REGULATOR GADX"/>
    <property type="match status" value="1"/>
</dbReference>
<dbReference type="Proteomes" id="UP000031838">
    <property type="component" value="Chromosome 2"/>
</dbReference>
<dbReference type="Gene3D" id="1.10.10.60">
    <property type="entry name" value="Homeodomain-like"/>
    <property type="match status" value="1"/>
</dbReference>
<dbReference type="Pfam" id="PF12625">
    <property type="entry name" value="Arabinose_bd"/>
    <property type="match status" value="1"/>
</dbReference>
<reference evidence="3 4" key="2">
    <citation type="journal article" date="2016" name="Appl. Microbiol. Biotechnol.">
        <title>Mutations improving production and secretion of extracellular lipase by Burkholderia glumae PG1.</title>
        <authorList>
            <person name="Knapp A."/>
            <person name="Voget S."/>
            <person name="Gao R."/>
            <person name="Zaburannyi N."/>
            <person name="Krysciak D."/>
            <person name="Breuer M."/>
            <person name="Hauer B."/>
            <person name="Streit W.R."/>
            <person name="Muller R."/>
            <person name="Daniel R."/>
            <person name="Jaeger K.E."/>
        </authorList>
    </citation>
    <scope>NUCLEOTIDE SEQUENCE [LARGE SCALE GENOMIC DNA]</scope>
    <source>
        <strain evidence="3 4">PG1</strain>
    </source>
</reference>
<dbReference type="AlphaFoldDB" id="A0A0B6SDL2"/>
<dbReference type="InterPro" id="IPR032687">
    <property type="entry name" value="AraC-type_N"/>
</dbReference>
<dbReference type="RefSeq" id="WP_042628614.1">
    <property type="nucleotide sequence ID" value="NZ_CP066799.1"/>
</dbReference>
<keyword evidence="4" id="KW-1185">Reference proteome</keyword>